<reference evidence="2 3" key="1">
    <citation type="submission" date="2024-11" db="EMBL/GenBank/DDBJ databases">
        <title>Draft genome sequences of two bacteria associated to sugarcane roots in Colombia.</title>
        <authorList>
            <person name="Pardo-Diaz S."/>
            <person name="Masmela-Mendoza J."/>
            <person name="Delgadillo-Duran P."/>
            <person name="Bautista E.J."/>
            <person name="Rojas-Tapias D.F."/>
        </authorList>
    </citation>
    <scope>NUCLEOTIDE SEQUENCE [LARGE SCALE GENOMIC DNA]</scope>
    <source>
        <strain evidence="2 3">Ap18</strain>
    </source>
</reference>
<sequence length="101" mass="10893">MGAEDFIGNLFFPAEISSTLLFSPDFKIIGDHYISATVNINFTATRKSGGHFDALAVRMKNVLCVLRVILIVHIRSVPSGDNGDGNPPTNAATRCPLFAVE</sequence>
<name>A0ABW8VII0_9PROT</name>
<feature type="region of interest" description="Disordered" evidence="1">
    <location>
        <begin position="77"/>
        <end position="101"/>
    </location>
</feature>
<gene>
    <name evidence="2" type="ORF">ACJ41P_33860</name>
</gene>
<comment type="caution">
    <text evidence="2">The sequence shown here is derived from an EMBL/GenBank/DDBJ whole genome shotgun (WGS) entry which is preliminary data.</text>
</comment>
<keyword evidence="3" id="KW-1185">Reference proteome</keyword>
<accession>A0ABW8VII0</accession>
<protein>
    <submittedName>
        <fullName evidence="2">Uncharacterized protein</fullName>
    </submittedName>
</protein>
<dbReference type="RefSeq" id="WP_407826135.1">
    <property type="nucleotide sequence ID" value="NZ_JBJLSN010000162.1"/>
</dbReference>
<organism evidence="2 3">
    <name type="scientific">Azospirillum argentinense</name>
    <dbReference type="NCBI Taxonomy" id="2970906"/>
    <lineage>
        <taxon>Bacteria</taxon>
        <taxon>Pseudomonadati</taxon>
        <taxon>Pseudomonadota</taxon>
        <taxon>Alphaproteobacteria</taxon>
        <taxon>Rhodospirillales</taxon>
        <taxon>Azospirillaceae</taxon>
        <taxon>Azospirillum</taxon>
    </lineage>
</organism>
<dbReference type="Proteomes" id="UP001628281">
    <property type="component" value="Unassembled WGS sequence"/>
</dbReference>
<evidence type="ECO:0000313" key="2">
    <source>
        <dbReference type="EMBL" id="MFL7906133.1"/>
    </source>
</evidence>
<evidence type="ECO:0000256" key="1">
    <source>
        <dbReference type="SAM" id="MobiDB-lite"/>
    </source>
</evidence>
<proteinExistence type="predicted"/>
<evidence type="ECO:0000313" key="3">
    <source>
        <dbReference type="Proteomes" id="UP001628281"/>
    </source>
</evidence>
<dbReference type="EMBL" id="JBJLSN010000162">
    <property type="protein sequence ID" value="MFL7906133.1"/>
    <property type="molecule type" value="Genomic_DNA"/>
</dbReference>